<evidence type="ECO:0000259" key="2">
    <source>
        <dbReference type="Pfam" id="PF07670"/>
    </source>
</evidence>
<reference evidence="3 4" key="1">
    <citation type="submission" date="2016-10" db="EMBL/GenBank/DDBJ databases">
        <authorList>
            <person name="de Groot N.N."/>
        </authorList>
    </citation>
    <scope>NUCLEOTIDE SEQUENCE [LARGE SCALE GENOMIC DNA]</scope>
    <source>
        <strain evidence="3 4">DSM 17813</strain>
    </source>
</reference>
<keyword evidence="1" id="KW-0812">Transmembrane</keyword>
<dbReference type="RefSeq" id="WP_052446434.1">
    <property type="nucleotide sequence ID" value="NZ_FNGU01000007.1"/>
</dbReference>
<feature type="transmembrane region" description="Helical" evidence="1">
    <location>
        <begin position="92"/>
        <end position="114"/>
    </location>
</feature>
<dbReference type="Proteomes" id="UP000182146">
    <property type="component" value="Unassembled WGS sequence"/>
</dbReference>
<gene>
    <name evidence="3" type="ORF">SAMN05660860_02839</name>
</gene>
<keyword evidence="1" id="KW-0472">Membrane</keyword>
<sequence>MMEALFSATLGALALSAKLLLIIVPLVTAFEVLRYLPVFRRAGNAVDPLMRGMGLSREAAVPLFTGIFLGIAYGAGIIIRIAQEKRLPRRELFLLGLFLATCHAVVEDTLIFVVLGANGWIILGVRIFIAVGLTVVLAHLWARREKKSAAGE</sequence>
<name>A0A1G9UHP9_9BACT</name>
<dbReference type="InterPro" id="IPR011642">
    <property type="entry name" value="Gate_dom"/>
</dbReference>
<evidence type="ECO:0000313" key="3">
    <source>
        <dbReference type="EMBL" id="SDM59447.1"/>
    </source>
</evidence>
<proteinExistence type="predicted"/>
<dbReference type="STRING" id="392333.SAMN05660860_02839"/>
<dbReference type="OrthoDB" id="9797308at2"/>
<protein>
    <submittedName>
        <fullName evidence="3">Nucleoside recognition</fullName>
    </submittedName>
</protein>
<dbReference type="Pfam" id="PF07670">
    <property type="entry name" value="Gate"/>
    <property type="match status" value="1"/>
</dbReference>
<dbReference type="EMBL" id="FNGU01000007">
    <property type="protein sequence ID" value="SDM59447.1"/>
    <property type="molecule type" value="Genomic_DNA"/>
</dbReference>
<evidence type="ECO:0000256" key="1">
    <source>
        <dbReference type="SAM" id="Phobius"/>
    </source>
</evidence>
<dbReference type="AlphaFoldDB" id="A0A1G9UHP9"/>
<evidence type="ECO:0000313" key="4">
    <source>
        <dbReference type="Proteomes" id="UP000182146"/>
    </source>
</evidence>
<feature type="transmembrane region" description="Helical" evidence="1">
    <location>
        <begin position="120"/>
        <end position="142"/>
    </location>
</feature>
<accession>A0A1G9UHP9</accession>
<feature type="transmembrane region" description="Helical" evidence="1">
    <location>
        <begin position="59"/>
        <end position="80"/>
    </location>
</feature>
<keyword evidence="1" id="KW-1133">Transmembrane helix</keyword>
<organism evidence="3 4">
    <name type="scientific">Geoalkalibacter ferrihydriticus</name>
    <dbReference type="NCBI Taxonomy" id="392333"/>
    <lineage>
        <taxon>Bacteria</taxon>
        <taxon>Pseudomonadati</taxon>
        <taxon>Thermodesulfobacteriota</taxon>
        <taxon>Desulfuromonadia</taxon>
        <taxon>Desulfuromonadales</taxon>
        <taxon>Geoalkalibacteraceae</taxon>
        <taxon>Geoalkalibacter</taxon>
    </lineage>
</organism>
<feature type="domain" description="Nucleoside transporter/FeoB GTPase Gate" evidence="2">
    <location>
        <begin position="18"/>
        <end position="106"/>
    </location>
</feature>